<sequence length="196" mass="21983">MVYGRSKRNLTRGTKDMSYALAAKTPIAYKPWAERNPGYGPGALEAANEMLRESHGISNDPTMASIADINAELLKIRKVKEEVKNKEGIDHEDYGKLVAQEEDLLARKQKAKDDMVFEQKKAEVNKERNLTELQIKKKEKEERRERAFAAKNASQLAAAQRPTGVSKAQKTATTVAARARRQRMVERALAEDDDAA</sequence>
<reference evidence="2 3" key="1">
    <citation type="submission" date="2021-02" db="EMBL/GenBank/DDBJ databases">
        <title>Genome assembly of Pseudopithomyces chartarum.</title>
        <authorList>
            <person name="Jauregui R."/>
            <person name="Singh J."/>
            <person name="Voisey C."/>
        </authorList>
    </citation>
    <scope>NUCLEOTIDE SEQUENCE [LARGE SCALE GENOMIC DNA]</scope>
    <source>
        <strain evidence="2 3">AGR01</strain>
    </source>
</reference>
<dbReference type="AlphaFoldDB" id="A0AAN6M7W7"/>
<protein>
    <submittedName>
        <fullName evidence="2">Uncharacterized protein</fullName>
    </submittedName>
</protein>
<feature type="compositionally biased region" description="Low complexity" evidence="1">
    <location>
        <begin position="149"/>
        <end position="159"/>
    </location>
</feature>
<keyword evidence="3" id="KW-1185">Reference proteome</keyword>
<gene>
    <name evidence="2" type="ORF">GRF29_1g3194736</name>
</gene>
<accession>A0AAN6M7W7</accession>
<evidence type="ECO:0000313" key="2">
    <source>
        <dbReference type="EMBL" id="KAK3217473.1"/>
    </source>
</evidence>
<evidence type="ECO:0000256" key="1">
    <source>
        <dbReference type="SAM" id="MobiDB-lite"/>
    </source>
</evidence>
<feature type="region of interest" description="Disordered" evidence="1">
    <location>
        <begin position="135"/>
        <end position="180"/>
    </location>
</feature>
<feature type="compositionally biased region" description="Low complexity" evidence="1">
    <location>
        <begin position="167"/>
        <end position="177"/>
    </location>
</feature>
<evidence type="ECO:0000313" key="3">
    <source>
        <dbReference type="Proteomes" id="UP001280581"/>
    </source>
</evidence>
<comment type="caution">
    <text evidence="2">The sequence shown here is derived from an EMBL/GenBank/DDBJ whole genome shotgun (WGS) entry which is preliminary data.</text>
</comment>
<organism evidence="2 3">
    <name type="scientific">Pseudopithomyces chartarum</name>
    <dbReference type="NCBI Taxonomy" id="1892770"/>
    <lineage>
        <taxon>Eukaryota</taxon>
        <taxon>Fungi</taxon>
        <taxon>Dikarya</taxon>
        <taxon>Ascomycota</taxon>
        <taxon>Pezizomycotina</taxon>
        <taxon>Dothideomycetes</taxon>
        <taxon>Pleosporomycetidae</taxon>
        <taxon>Pleosporales</taxon>
        <taxon>Massarineae</taxon>
        <taxon>Didymosphaeriaceae</taxon>
        <taxon>Pseudopithomyces</taxon>
    </lineage>
</organism>
<feature type="compositionally biased region" description="Basic and acidic residues" evidence="1">
    <location>
        <begin position="135"/>
        <end position="148"/>
    </location>
</feature>
<dbReference type="Proteomes" id="UP001280581">
    <property type="component" value="Unassembled WGS sequence"/>
</dbReference>
<name>A0AAN6M7W7_9PLEO</name>
<dbReference type="EMBL" id="WVTA01000001">
    <property type="protein sequence ID" value="KAK3217473.1"/>
    <property type="molecule type" value="Genomic_DNA"/>
</dbReference>
<proteinExistence type="predicted"/>